<evidence type="ECO:0000313" key="2">
    <source>
        <dbReference type="Proteomes" id="UP000008281"/>
    </source>
</evidence>
<dbReference type="CTD" id="9815047"/>
<evidence type="ECO:0000313" key="1">
    <source>
        <dbReference type="EMBL" id="EFP08704.1"/>
    </source>
</evidence>
<dbReference type="InterPro" id="IPR005071">
    <property type="entry name" value="Glycoprotein"/>
</dbReference>
<dbReference type="Proteomes" id="UP000008281">
    <property type="component" value="Unassembled WGS sequence"/>
</dbReference>
<keyword evidence="2" id="KW-1185">Reference proteome</keyword>
<organism evidence="2">
    <name type="scientific">Caenorhabditis remanei</name>
    <name type="common">Caenorhabditis vulgaris</name>
    <dbReference type="NCBI Taxonomy" id="31234"/>
    <lineage>
        <taxon>Eukaryota</taxon>
        <taxon>Metazoa</taxon>
        <taxon>Ecdysozoa</taxon>
        <taxon>Nematoda</taxon>
        <taxon>Chromadorea</taxon>
        <taxon>Rhabditida</taxon>
        <taxon>Rhabditina</taxon>
        <taxon>Rhabditomorpha</taxon>
        <taxon>Rhabditoidea</taxon>
        <taxon>Rhabditidae</taxon>
        <taxon>Peloderinae</taxon>
        <taxon>Caenorhabditis</taxon>
    </lineage>
</organism>
<dbReference type="PANTHER" id="PTHR21733:SF4">
    <property type="entry name" value="DOWNSTREAM OF DAF-16 (REGULATED BY DAF-16)-RELATED"/>
    <property type="match status" value="1"/>
</dbReference>
<gene>
    <name evidence="1" type="ORF">CRE_19814</name>
</gene>
<evidence type="ECO:0008006" key="3">
    <source>
        <dbReference type="Google" id="ProtNLM"/>
    </source>
</evidence>
<dbReference type="GeneID" id="9815047"/>
<dbReference type="OMA" id="SSAFYMK"/>
<name>E3MTF7_CAERE</name>
<dbReference type="InParanoid" id="E3MTF7"/>
<dbReference type="GO" id="GO:0045121">
    <property type="term" value="C:membrane raft"/>
    <property type="evidence" value="ECO:0007669"/>
    <property type="project" value="TreeGrafter"/>
</dbReference>
<sequence>MFSNPMTINGSDVFFSNVEQFSLTSSAFYMKTFYGGPNFIIRPSYFNIDGSVTTAYTTTGFYAKAVGDDDSVKTIRTLRQLGSSGFTGANIIGTLPNGGNVTVGEYDGNSHHTFTVQASNFSWNTPFFSWNAPFIGENFRMSSSGTQRGEFFVQYFVHQGPLKEIPTTATPTTQSIQTTTKSCGTNSLILSLGFVVFLSGF</sequence>
<proteinExistence type="predicted"/>
<protein>
    <recommendedName>
        <fullName evidence="3">CUB-like domain-containing protein</fullName>
    </recommendedName>
</protein>
<dbReference type="GO" id="GO:0045087">
    <property type="term" value="P:innate immune response"/>
    <property type="evidence" value="ECO:0007669"/>
    <property type="project" value="TreeGrafter"/>
</dbReference>
<dbReference type="KEGG" id="crq:GCK72_020943"/>
<dbReference type="RefSeq" id="XP_003100495.2">
    <property type="nucleotide sequence ID" value="XM_003100447.2"/>
</dbReference>
<dbReference type="HOGENOM" id="CLU_1361561_0_0_1"/>
<dbReference type="EMBL" id="DS268476">
    <property type="protein sequence ID" value="EFP08704.1"/>
    <property type="molecule type" value="Genomic_DNA"/>
</dbReference>
<dbReference type="AlphaFoldDB" id="E3MTF7"/>
<dbReference type="eggNOG" id="ENOG502T3B0">
    <property type="taxonomic scope" value="Eukaryota"/>
</dbReference>
<dbReference type="OrthoDB" id="5900403at2759"/>
<dbReference type="Pfam" id="PF03409">
    <property type="entry name" value="Glycoprotein"/>
    <property type="match status" value="1"/>
</dbReference>
<accession>E3MTF7</accession>
<reference evidence="1" key="1">
    <citation type="submission" date="2007-07" db="EMBL/GenBank/DDBJ databases">
        <title>PCAP assembly of the Caenorhabditis remanei genome.</title>
        <authorList>
            <consortium name="The Caenorhabditis remanei Sequencing Consortium"/>
            <person name="Wilson R.K."/>
        </authorList>
    </citation>
    <scope>NUCLEOTIDE SEQUENCE [LARGE SCALE GENOMIC DNA]</scope>
    <source>
        <strain evidence="1">PB4641</strain>
    </source>
</reference>
<dbReference type="PANTHER" id="PTHR21733">
    <property type="entry name" value="CUB_2 DOMAIN-CONTAINING PROTEIN-RELATED-RELATED"/>
    <property type="match status" value="1"/>
</dbReference>